<gene>
    <name evidence="2" type="ORF">EAG_14261</name>
</gene>
<keyword evidence="3" id="KW-1185">Reference proteome</keyword>
<evidence type="ECO:0000256" key="1">
    <source>
        <dbReference type="SAM" id="Phobius"/>
    </source>
</evidence>
<dbReference type="Proteomes" id="UP000000311">
    <property type="component" value="Unassembled WGS sequence"/>
</dbReference>
<organism evidence="3">
    <name type="scientific">Camponotus floridanus</name>
    <name type="common">Florida carpenter ant</name>
    <dbReference type="NCBI Taxonomy" id="104421"/>
    <lineage>
        <taxon>Eukaryota</taxon>
        <taxon>Metazoa</taxon>
        <taxon>Ecdysozoa</taxon>
        <taxon>Arthropoda</taxon>
        <taxon>Hexapoda</taxon>
        <taxon>Insecta</taxon>
        <taxon>Pterygota</taxon>
        <taxon>Neoptera</taxon>
        <taxon>Endopterygota</taxon>
        <taxon>Hymenoptera</taxon>
        <taxon>Apocrita</taxon>
        <taxon>Aculeata</taxon>
        <taxon>Formicoidea</taxon>
        <taxon>Formicidae</taxon>
        <taxon>Formicinae</taxon>
        <taxon>Camponotus</taxon>
    </lineage>
</organism>
<accession>E2A4D1</accession>
<sequence>MWHEMWKRFTPKHYGREPLVGAAAFALRDRELYSDVQRAVDCRNQSGTPTAYARWSTGGMSHPPLAKVLLQTSSCLPTITTTATDSANIASHEHQTLWSTRGYDSLGLCLYKVVSKGFVTLRDMIIAERLRMMISNLLRPSSFMLIVFKDEKFKKQLLIQRSMNPQLCQATRLVKKQSFYRLIVGSLNHLLALSINVRPYQDGCCKIAGSYLSDDDAFAGGSEIIGLEEQDDRELTYHLICIVNRALKCNWELNENKESIKVREKSCDTLDLYLAVTAVAGVSGLLCAWCISSDSEEHFRRYPAHVTYSGSTVLLADTVAPAPRFLYVTNANYRLKYGLGKFSDKPMLKFLIPLKALALFNGFAIVAYSFIFLNIILFLLISNHFNHLSSQIHGINFASIYHTRTSSARQTLETFVKFVLKLQRNCGTVLVWQTHCSSFDLGSETEEVEGEARPSDIVQTNSPLMTIDLGRMRDLGAPCVCVFNVSHLIA</sequence>
<reference evidence="2 3" key="1">
    <citation type="journal article" date="2010" name="Science">
        <title>Genomic comparison of the ants Camponotus floridanus and Harpegnathos saltator.</title>
        <authorList>
            <person name="Bonasio R."/>
            <person name="Zhang G."/>
            <person name="Ye C."/>
            <person name="Mutti N.S."/>
            <person name="Fang X."/>
            <person name="Qin N."/>
            <person name="Donahue G."/>
            <person name="Yang P."/>
            <person name="Li Q."/>
            <person name="Li C."/>
            <person name="Zhang P."/>
            <person name="Huang Z."/>
            <person name="Berger S.L."/>
            <person name="Reinberg D."/>
            <person name="Wang J."/>
            <person name="Liebig J."/>
        </authorList>
    </citation>
    <scope>NUCLEOTIDE SEQUENCE [LARGE SCALE GENOMIC DNA]</scope>
    <source>
        <strain evidence="3">C129</strain>
    </source>
</reference>
<keyword evidence="1" id="KW-0472">Membrane</keyword>
<dbReference type="AlphaFoldDB" id="E2A4D1"/>
<proteinExistence type="predicted"/>
<keyword evidence="1" id="KW-1133">Transmembrane helix</keyword>
<evidence type="ECO:0000313" key="3">
    <source>
        <dbReference type="Proteomes" id="UP000000311"/>
    </source>
</evidence>
<evidence type="ECO:0000313" key="2">
    <source>
        <dbReference type="EMBL" id="EFN71678.1"/>
    </source>
</evidence>
<dbReference type="InParanoid" id="E2A4D1"/>
<feature type="transmembrane region" description="Helical" evidence="1">
    <location>
        <begin position="272"/>
        <end position="291"/>
    </location>
</feature>
<feature type="transmembrane region" description="Helical" evidence="1">
    <location>
        <begin position="357"/>
        <end position="381"/>
    </location>
</feature>
<keyword evidence="1" id="KW-0812">Transmembrane</keyword>
<name>E2A4D1_CAMFO</name>
<protein>
    <submittedName>
        <fullName evidence="2">Uncharacterized protein</fullName>
    </submittedName>
</protein>
<dbReference type="EMBL" id="GL436635">
    <property type="protein sequence ID" value="EFN71678.1"/>
    <property type="molecule type" value="Genomic_DNA"/>
</dbReference>